<evidence type="ECO:0000256" key="3">
    <source>
        <dbReference type="ARBA" id="ARBA00022692"/>
    </source>
</evidence>
<keyword evidence="2" id="KW-1003">Cell membrane</keyword>
<feature type="transmembrane region" description="Helical" evidence="6">
    <location>
        <begin position="113"/>
        <end position="134"/>
    </location>
</feature>
<keyword evidence="4 6" id="KW-1133">Transmembrane helix</keyword>
<feature type="transmembrane region" description="Helical" evidence="6">
    <location>
        <begin position="20"/>
        <end position="37"/>
    </location>
</feature>
<protein>
    <submittedName>
        <fullName evidence="8">Sulfatase-like hydrolase/transferase</fullName>
    </submittedName>
</protein>
<evidence type="ECO:0000256" key="2">
    <source>
        <dbReference type="ARBA" id="ARBA00022475"/>
    </source>
</evidence>
<evidence type="ECO:0000256" key="5">
    <source>
        <dbReference type="ARBA" id="ARBA00023136"/>
    </source>
</evidence>
<name>A0AA96JYP6_9BACT</name>
<dbReference type="Pfam" id="PF00884">
    <property type="entry name" value="Sulfatase"/>
    <property type="match status" value="1"/>
</dbReference>
<evidence type="ECO:0000313" key="8">
    <source>
        <dbReference type="EMBL" id="WNM57824.1"/>
    </source>
</evidence>
<dbReference type="CDD" id="cd16015">
    <property type="entry name" value="LTA_synthase"/>
    <property type="match status" value="1"/>
</dbReference>
<feature type="transmembrane region" description="Helical" evidence="6">
    <location>
        <begin position="176"/>
        <end position="198"/>
    </location>
</feature>
<dbReference type="Gene3D" id="3.40.720.10">
    <property type="entry name" value="Alkaline Phosphatase, subunit A"/>
    <property type="match status" value="1"/>
</dbReference>
<keyword evidence="3 6" id="KW-0812">Transmembrane</keyword>
<comment type="subcellular location">
    <subcellularLocation>
        <location evidence="1">Cell membrane</location>
        <topology evidence="1">Multi-pass membrane protein</topology>
    </subcellularLocation>
</comment>
<dbReference type="KEGG" id="nall:PP769_17910"/>
<dbReference type="AlphaFoldDB" id="A0AA96JYP6"/>
<feature type="transmembrane region" description="Helical" evidence="6">
    <location>
        <begin position="219"/>
        <end position="237"/>
    </location>
</feature>
<dbReference type="EMBL" id="CP116967">
    <property type="protein sequence ID" value="WNM57824.1"/>
    <property type="molecule type" value="Genomic_DNA"/>
</dbReference>
<evidence type="ECO:0000259" key="7">
    <source>
        <dbReference type="Pfam" id="PF00884"/>
    </source>
</evidence>
<evidence type="ECO:0000313" key="9">
    <source>
        <dbReference type="Proteomes" id="UP001302719"/>
    </source>
</evidence>
<dbReference type="GO" id="GO:0005886">
    <property type="term" value="C:plasma membrane"/>
    <property type="evidence" value="ECO:0007669"/>
    <property type="project" value="UniProtKB-SubCell"/>
</dbReference>
<dbReference type="InterPro" id="IPR000917">
    <property type="entry name" value="Sulfatase_N"/>
</dbReference>
<accession>A0AA96JYP6</accession>
<dbReference type="SUPFAM" id="SSF53649">
    <property type="entry name" value="Alkaline phosphatase-like"/>
    <property type="match status" value="1"/>
</dbReference>
<dbReference type="Proteomes" id="UP001302719">
    <property type="component" value="Chromosome"/>
</dbReference>
<feature type="domain" description="Sulfatase N-terminal" evidence="7">
    <location>
        <begin position="361"/>
        <end position="620"/>
    </location>
</feature>
<dbReference type="RefSeq" id="WP_312642791.1">
    <property type="nucleotide sequence ID" value="NZ_CP116967.1"/>
</dbReference>
<keyword evidence="9" id="KW-1185">Reference proteome</keyword>
<evidence type="ECO:0000256" key="6">
    <source>
        <dbReference type="SAM" id="Phobius"/>
    </source>
</evidence>
<feature type="transmembrane region" description="Helical" evidence="6">
    <location>
        <begin position="70"/>
        <end position="93"/>
    </location>
</feature>
<dbReference type="InterPro" id="IPR050448">
    <property type="entry name" value="OpgB/LTA_synthase_biosynth"/>
</dbReference>
<gene>
    <name evidence="8" type="ORF">PP769_17910</name>
</gene>
<evidence type="ECO:0000256" key="4">
    <source>
        <dbReference type="ARBA" id="ARBA00022989"/>
    </source>
</evidence>
<proteinExistence type="predicted"/>
<dbReference type="PANTHER" id="PTHR47371:SF3">
    <property type="entry name" value="PHOSPHOGLYCEROL TRANSFERASE I"/>
    <property type="match status" value="1"/>
</dbReference>
<reference evidence="8 9" key="1">
    <citation type="submission" date="2023-01" db="EMBL/GenBank/DDBJ databases">
        <title>Cultivation and genomic characterization of new, ubiquitous marine nitrite-oxidizing bacteria from the Nitrospirales.</title>
        <authorList>
            <person name="Mueller A.J."/>
            <person name="Daebeler A."/>
            <person name="Herbold C.W."/>
            <person name="Kirkegaard R.H."/>
            <person name="Daims H."/>
        </authorList>
    </citation>
    <scope>NUCLEOTIDE SEQUENCE [LARGE SCALE GENOMIC DNA]</scope>
    <source>
        <strain evidence="8 9">VA</strain>
    </source>
</reference>
<dbReference type="PANTHER" id="PTHR47371">
    <property type="entry name" value="LIPOTEICHOIC ACID SYNTHASE"/>
    <property type="match status" value="1"/>
</dbReference>
<sequence>MNRFLCPHNRFRLFKYPRSLAYLLGCWWVILVGIQQAERWFLFPHVIAKEPPTISLLGKTLLVGALSDGVTASAGILLAMILALAGIPVGVFLERPPGLKRLISVYRRTLQWALILIGVLFLMSVMVDISYYRLFHHHLDFPFFEYVDEAFQASRHHTESQGSNQTIAELAEAGNWLRYLITYFMLLALTILTGVWGMNRLWSHSIFAYAHTTHFQFRAILFAVPFALGAAAWSPLLPEALTLQIESTAYHSLAQNPILSASRPLQEYIRSKGMWAPAQLSRPMSAHKALTVTHQILAPSARWPSLQYPLIKEQSTIPSFMLPSRVNILVLLVEGLDRRYLGKILSLSNPAEKGTNLPSRISLTPFLDSLRQDSVYFEHFFSNGVQTTRGLLATLCSVFPRQGTAVIKTRNTHEYLCFPSVLKKAGYRTEMMMGIDSDIPGSRAFLARNGFEQISGGQDFPAGLKRMGIGLTDGALLDVLYQRIAELQQQPAPYFLAALTTGTHHPFTIPLRHPEVRALTDQPDPYLAALRHFDLEFSRVFTHLKRDGLLTNTILFVLGDHGRHESVGFTEGERVAGHFSTPLFIWMDEALRTQLQIMPHTVTTVGSQVDIAPTILSLTGLTPNRTPFMGRDLTCLLIRNCLSDNLAYLSNMYDDAIGIADHQGIWWYAFDTGLLNHTDLDLQTPVTHPSLDEMDAAHAYRSMIGLYLTANTLIEHNRIWSWGKFNSSFTPPGALIAESTTRIPDLTRGEPHSLQSE</sequence>
<keyword evidence="5 6" id="KW-0472">Membrane</keyword>
<evidence type="ECO:0000256" key="1">
    <source>
        <dbReference type="ARBA" id="ARBA00004651"/>
    </source>
</evidence>
<dbReference type="InterPro" id="IPR017850">
    <property type="entry name" value="Alkaline_phosphatase_core_sf"/>
</dbReference>
<organism evidence="8 9">
    <name type="scientific">Candidatus Nitrospira allomarina</name>
    <dbReference type="NCBI Taxonomy" id="3020900"/>
    <lineage>
        <taxon>Bacteria</taxon>
        <taxon>Pseudomonadati</taxon>
        <taxon>Nitrospirota</taxon>
        <taxon>Nitrospiria</taxon>
        <taxon>Nitrospirales</taxon>
        <taxon>Nitrospiraceae</taxon>
        <taxon>Nitrospira</taxon>
    </lineage>
</organism>